<dbReference type="PANTHER" id="PTHR45947">
    <property type="entry name" value="SULFOQUINOVOSYL TRANSFERASE SQD2"/>
    <property type="match status" value="1"/>
</dbReference>
<reference evidence="2 3" key="1">
    <citation type="submission" date="2018-05" db="EMBL/GenBank/DDBJ databases">
        <title>The Hungate 1000. A catalogue of reference genomes from the rumen microbiome.</title>
        <authorList>
            <person name="Kelly W."/>
        </authorList>
    </citation>
    <scope>NUCLEOTIDE SEQUENCE [LARGE SCALE GENOMIC DNA]</scope>
    <source>
        <strain evidence="2 3">NLAE-zl-C242</strain>
    </source>
</reference>
<name>A0A2Y9BAM9_9FIRM</name>
<protein>
    <submittedName>
        <fullName evidence="2">Glycosyltransferase involved in cell wall biosynthesis</fullName>
    </submittedName>
</protein>
<dbReference type="Gene3D" id="3.40.50.2000">
    <property type="entry name" value="Glycogen Phosphorylase B"/>
    <property type="match status" value="2"/>
</dbReference>
<dbReference type="OrthoDB" id="9804196at2"/>
<evidence type="ECO:0000313" key="3">
    <source>
        <dbReference type="Proteomes" id="UP000245845"/>
    </source>
</evidence>
<sequence>MKRVLAGFIMDGRSGGIDKYLLNFLENVRGDDVGIDFLTNEIDPELESYLRERKSRIFAIASLKHPVKQYRQVCKIIEQGRYDIVYLNISTAIDCAAAWAAKKMRVNRILLHSHSSGNDIESALKRKIFDIIHYICRLTLYRTATDYYGCSKKAGLWMFPAKIVESPDFSVIFNAVDTGRFQHNVEIREEIRGELRITDQFVVGHVGNFVYQKNHFFLIDVFEALKKRCPEAVLLLVGTGVRFEQVKETVREKGLEDSVKLLGFRKDADRLFQGMDFFVLPSNFEGLPTVGVEAQCAGLPCLMSDTITDEAKITGHCWFLSLKKSPEEWASFILSHRQEQDREAVRIGEGSDYSLEQLKKQQKYLLYQ</sequence>
<keyword evidence="2" id="KW-0808">Transferase</keyword>
<dbReference type="Proteomes" id="UP000245845">
    <property type="component" value="Unassembled WGS sequence"/>
</dbReference>
<proteinExistence type="predicted"/>
<evidence type="ECO:0000313" key="2">
    <source>
        <dbReference type="EMBL" id="PWJ31984.1"/>
    </source>
</evidence>
<dbReference type="PANTHER" id="PTHR45947:SF3">
    <property type="entry name" value="SULFOQUINOVOSYL TRANSFERASE SQD2"/>
    <property type="match status" value="1"/>
</dbReference>
<comment type="caution">
    <text evidence="2">The sequence shown here is derived from an EMBL/GenBank/DDBJ whole genome shotgun (WGS) entry which is preliminary data.</text>
</comment>
<dbReference type="GO" id="GO:0016757">
    <property type="term" value="F:glycosyltransferase activity"/>
    <property type="evidence" value="ECO:0007669"/>
    <property type="project" value="InterPro"/>
</dbReference>
<evidence type="ECO:0000259" key="1">
    <source>
        <dbReference type="Pfam" id="PF00534"/>
    </source>
</evidence>
<keyword evidence="3" id="KW-1185">Reference proteome</keyword>
<dbReference type="InterPro" id="IPR001296">
    <property type="entry name" value="Glyco_trans_1"/>
</dbReference>
<dbReference type="EMBL" id="QGDL01000001">
    <property type="protein sequence ID" value="PWJ31984.1"/>
    <property type="molecule type" value="Genomic_DNA"/>
</dbReference>
<feature type="domain" description="Glycosyl transferase family 1" evidence="1">
    <location>
        <begin position="188"/>
        <end position="307"/>
    </location>
</feature>
<dbReference type="SUPFAM" id="SSF53756">
    <property type="entry name" value="UDP-Glycosyltransferase/glycogen phosphorylase"/>
    <property type="match status" value="1"/>
</dbReference>
<accession>A0A2Y9BAM9</accession>
<dbReference type="AlphaFoldDB" id="A0A2Y9BAM9"/>
<organism evidence="2 3">
    <name type="scientific">Faecalicatena orotica</name>
    <dbReference type="NCBI Taxonomy" id="1544"/>
    <lineage>
        <taxon>Bacteria</taxon>
        <taxon>Bacillati</taxon>
        <taxon>Bacillota</taxon>
        <taxon>Clostridia</taxon>
        <taxon>Lachnospirales</taxon>
        <taxon>Lachnospiraceae</taxon>
        <taxon>Faecalicatena</taxon>
    </lineage>
</organism>
<gene>
    <name evidence="2" type="ORF">A8806_101271</name>
</gene>
<dbReference type="RefSeq" id="WP_109729360.1">
    <property type="nucleotide sequence ID" value="NZ_BAAACK010000007.1"/>
</dbReference>
<dbReference type="Pfam" id="PF00534">
    <property type="entry name" value="Glycos_transf_1"/>
    <property type="match status" value="1"/>
</dbReference>
<dbReference type="InterPro" id="IPR050194">
    <property type="entry name" value="Glycosyltransferase_grp1"/>
</dbReference>